<evidence type="ECO:0000256" key="6">
    <source>
        <dbReference type="ARBA" id="ARBA00023316"/>
    </source>
</evidence>
<evidence type="ECO:0000256" key="2">
    <source>
        <dbReference type="ARBA" id="ARBA00005992"/>
    </source>
</evidence>
<evidence type="ECO:0000256" key="5">
    <source>
        <dbReference type="ARBA" id="ARBA00022984"/>
    </source>
</evidence>
<gene>
    <name evidence="9" type="ORF">K5I29_09060</name>
</gene>
<protein>
    <submittedName>
        <fullName evidence="9">L,D-transpeptidase family protein</fullName>
    </submittedName>
</protein>
<sequence length="528" mass="60502">MKKSFIALLVLLGFVSCKKEIKSPIELITEIFKTESPVALDSTQLKTKYPTVFDFYKNNNFKTVWFEKNNRKAFIDFVKQLDEDGLNPIDYNLEIIQSVQKPFDSLSEAELMDLDAQLTAGFIKAANHLHNGKINPNTFYSDWEIKQTNTQADKLLNQALKKQKIAFVLDSLRPKNRIYARLRESLKAYKNQNTDTTKAINQKIVADKKIVLEDSTSAILAIKNRLAYLNFYQNSDSLSAVYTTDLEDAVKAFQKTHNLTPDGIIGSSTIKALNHNKDYRKKQIIANLERFRWYPDSLGTNYVMVNIPEFRLWFVQDGDTVVTKKIIVGKEARKTAILSSKFSDIVFNPTWTVPPTILKKDLTPAASKDLSYFSRNKIKIYKDGAVVDPEDWNPKHASQYRYVQDPGSHNSLGLIKFNFPNNHAVYLHDTNHKSGFGRDGRDLSSGCIRVNEPFDLATIIFEVDGNKNMTKAKMDELIAEGKTKSIRVKNPIYVHQFYWTVSLNENNEIQFNEDIYNLDIALYQALQI</sequence>
<dbReference type="Proteomes" id="UP001163328">
    <property type="component" value="Chromosome"/>
</dbReference>
<keyword evidence="4 7" id="KW-0133">Cell shape</keyword>
<organism evidence="9 10">
    <name type="scientific">Flavobacterium agricola</name>
    <dbReference type="NCBI Taxonomy" id="2870839"/>
    <lineage>
        <taxon>Bacteria</taxon>
        <taxon>Pseudomonadati</taxon>
        <taxon>Bacteroidota</taxon>
        <taxon>Flavobacteriia</taxon>
        <taxon>Flavobacteriales</taxon>
        <taxon>Flavobacteriaceae</taxon>
        <taxon>Flavobacterium</taxon>
    </lineage>
</organism>
<dbReference type="CDD" id="cd16913">
    <property type="entry name" value="YkuD_like"/>
    <property type="match status" value="1"/>
</dbReference>
<evidence type="ECO:0000256" key="4">
    <source>
        <dbReference type="ARBA" id="ARBA00022960"/>
    </source>
</evidence>
<name>A0ABY6LWG4_9FLAO</name>
<dbReference type="InterPro" id="IPR038063">
    <property type="entry name" value="Transpep_catalytic_dom"/>
</dbReference>
<evidence type="ECO:0000313" key="10">
    <source>
        <dbReference type="Proteomes" id="UP001163328"/>
    </source>
</evidence>
<feature type="active site" description="Proton donor/acceptor" evidence="7">
    <location>
        <position position="428"/>
    </location>
</feature>
<dbReference type="InterPro" id="IPR036366">
    <property type="entry name" value="PGBDSf"/>
</dbReference>
<dbReference type="Pfam" id="PF03734">
    <property type="entry name" value="YkuD"/>
    <property type="match status" value="1"/>
</dbReference>
<dbReference type="Pfam" id="PF01471">
    <property type="entry name" value="PG_binding_1"/>
    <property type="match status" value="1"/>
</dbReference>
<dbReference type="RefSeq" id="WP_264432675.1">
    <property type="nucleotide sequence ID" value="NZ_CP081495.1"/>
</dbReference>
<dbReference type="InterPro" id="IPR036365">
    <property type="entry name" value="PGBD-like_sf"/>
</dbReference>
<keyword evidence="10" id="KW-1185">Reference proteome</keyword>
<keyword evidence="5 7" id="KW-0573">Peptidoglycan synthesis</keyword>
<dbReference type="InterPro" id="IPR052905">
    <property type="entry name" value="LD-transpeptidase_YkuD-like"/>
</dbReference>
<keyword evidence="6 7" id="KW-0961">Cell wall biogenesis/degradation</keyword>
<dbReference type="InterPro" id="IPR005490">
    <property type="entry name" value="LD_TPept_cat_dom"/>
</dbReference>
<reference evidence="9" key="1">
    <citation type="submission" date="2021-08" db="EMBL/GenBank/DDBJ databases">
        <title>Flavobacterium sp. strain CC-SYL302.</title>
        <authorList>
            <person name="Lin S.-Y."/>
            <person name="Lee T.-H."/>
            <person name="Young C.-C."/>
        </authorList>
    </citation>
    <scope>NUCLEOTIDE SEQUENCE</scope>
    <source>
        <strain evidence="9">CC-SYL302</strain>
    </source>
</reference>
<evidence type="ECO:0000256" key="7">
    <source>
        <dbReference type="PROSITE-ProRule" id="PRU01373"/>
    </source>
</evidence>
<dbReference type="InterPro" id="IPR002477">
    <property type="entry name" value="Peptidoglycan-bd-like"/>
</dbReference>
<evidence type="ECO:0000256" key="1">
    <source>
        <dbReference type="ARBA" id="ARBA00004752"/>
    </source>
</evidence>
<dbReference type="PANTHER" id="PTHR41533">
    <property type="entry name" value="L,D-TRANSPEPTIDASE HI_1667-RELATED"/>
    <property type="match status" value="1"/>
</dbReference>
<dbReference type="SUPFAM" id="SSF141523">
    <property type="entry name" value="L,D-transpeptidase catalytic domain-like"/>
    <property type="match status" value="1"/>
</dbReference>
<feature type="domain" description="L,D-TPase catalytic" evidence="8">
    <location>
        <begin position="301"/>
        <end position="471"/>
    </location>
</feature>
<dbReference type="PROSITE" id="PS52029">
    <property type="entry name" value="LD_TPASE"/>
    <property type="match status" value="1"/>
</dbReference>
<evidence type="ECO:0000313" key="9">
    <source>
        <dbReference type="EMBL" id="UYW00678.1"/>
    </source>
</evidence>
<feature type="active site" description="Nucleophile" evidence="7">
    <location>
        <position position="447"/>
    </location>
</feature>
<comment type="similarity">
    <text evidence="2">Belongs to the YkuD family.</text>
</comment>
<dbReference type="Pfam" id="PF20142">
    <property type="entry name" value="Scaffold"/>
    <property type="match status" value="1"/>
</dbReference>
<accession>A0ABY6LWG4</accession>
<evidence type="ECO:0000256" key="3">
    <source>
        <dbReference type="ARBA" id="ARBA00022679"/>
    </source>
</evidence>
<comment type="pathway">
    <text evidence="1 7">Cell wall biogenesis; peptidoglycan biosynthesis.</text>
</comment>
<dbReference type="Gene3D" id="2.40.440.10">
    <property type="entry name" value="L,D-transpeptidase catalytic domain-like"/>
    <property type="match status" value="1"/>
</dbReference>
<dbReference type="PROSITE" id="PS51257">
    <property type="entry name" value="PROKAR_LIPOPROTEIN"/>
    <property type="match status" value="1"/>
</dbReference>
<dbReference type="EMBL" id="CP081495">
    <property type="protein sequence ID" value="UYW00678.1"/>
    <property type="molecule type" value="Genomic_DNA"/>
</dbReference>
<proteinExistence type="inferred from homology"/>
<dbReference type="PANTHER" id="PTHR41533:SF2">
    <property type="entry name" value="BLR7131 PROTEIN"/>
    <property type="match status" value="1"/>
</dbReference>
<evidence type="ECO:0000259" key="8">
    <source>
        <dbReference type="PROSITE" id="PS52029"/>
    </source>
</evidence>
<keyword evidence="3" id="KW-0808">Transferase</keyword>
<dbReference type="SUPFAM" id="SSF47090">
    <property type="entry name" value="PGBD-like"/>
    <property type="match status" value="1"/>
</dbReference>
<dbReference type="InterPro" id="IPR045380">
    <property type="entry name" value="LD_TPept_scaffold_dom"/>
</dbReference>
<dbReference type="Gene3D" id="1.10.101.10">
    <property type="entry name" value="PGBD-like superfamily/PGBD"/>
    <property type="match status" value="1"/>
</dbReference>